<dbReference type="EMBL" id="CAJVPT010061749">
    <property type="protein sequence ID" value="CAG8765828.1"/>
    <property type="molecule type" value="Genomic_DNA"/>
</dbReference>
<evidence type="ECO:0000313" key="1">
    <source>
        <dbReference type="EMBL" id="CAG8765828.1"/>
    </source>
</evidence>
<sequence length="117" mass="12493">PGQVREFLTAMAKSPGVPTLWDTSRSQGLVGGIYLWINRSNGYLSLSNLHGIIGNALIKYGLGAFVLVLFFVPNATSSLVLACPGPSGAGDEAKEKMSAARKGMKFSEEHKIRINEA</sequence>
<evidence type="ECO:0000313" key="2">
    <source>
        <dbReference type="Proteomes" id="UP000789525"/>
    </source>
</evidence>
<dbReference type="Proteomes" id="UP000789525">
    <property type="component" value="Unassembled WGS sequence"/>
</dbReference>
<organism evidence="1 2">
    <name type="scientific">Acaulospora colombiana</name>
    <dbReference type="NCBI Taxonomy" id="27376"/>
    <lineage>
        <taxon>Eukaryota</taxon>
        <taxon>Fungi</taxon>
        <taxon>Fungi incertae sedis</taxon>
        <taxon>Mucoromycota</taxon>
        <taxon>Glomeromycotina</taxon>
        <taxon>Glomeromycetes</taxon>
        <taxon>Diversisporales</taxon>
        <taxon>Acaulosporaceae</taxon>
        <taxon>Acaulospora</taxon>
    </lineage>
</organism>
<feature type="non-terminal residue" evidence="1">
    <location>
        <position position="1"/>
    </location>
</feature>
<gene>
    <name evidence="1" type="ORF">ACOLOM_LOCUS13448</name>
</gene>
<protein>
    <submittedName>
        <fullName evidence="1">2903_t:CDS:1</fullName>
    </submittedName>
</protein>
<keyword evidence="2" id="KW-1185">Reference proteome</keyword>
<reference evidence="1" key="1">
    <citation type="submission" date="2021-06" db="EMBL/GenBank/DDBJ databases">
        <authorList>
            <person name="Kallberg Y."/>
            <person name="Tangrot J."/>
            <person name="Rosling A."/>
        </authorList>
    </citation>
    <scope>NUCLEOTIDE SEQUENCE</scope>
    <source>
        <strain evidence="1">CL356</strain>
    </source>
</reference>
<name>A0ACA9QVA7_9GLOM</name>
<feature type="non-terminal residue" evidence="1">
    <location>
        <position position="117"/>
    </location>
</feature>
<proteinExistence type="predicted"/>
<accession>A0ACA9QVA7</accession>
<comment type="caution">
    <text evidence="1">The sequence shown here is derived from an EMBL/GenBank/DDBJ whole genome shotgun (WGS) entry which is preliminary data.</text>
</comment>